<organism evidence="2 3">
    <name type="scientific">Kineococcus halophytocola</name>
    <dbReference type="NCBI Taxonomy" id="3234027"/>
    <lineage>
        <taxon>Bacteria</taxon>
        <taxon>Bacillati</taxon>
        <taxon>Actinomycetota</taxon>
        <taxon>Actinomycetes</taxon>
        <taxon>Kineosporiales</taxon>
        <taxon>Kineosporiaceae</taxon>
        <taxon>Kineococcus</taxon>
    </lineage>
</organism>
<proteinExistence type="predicted"/>
<feature type="region of interest" description="Disordered" evidence="1">
    <location>
        <begin position="1"/>
        <end position="22"/>
    </location>
</feature>
<evidence type="ECO:0000313" key="2">
    <source>
        <dbReference type="EMBL" id="MEZ0164644.1"/>
    </source>
</evidence>
<accession>A0ABV4H0M1</accession>
<evidence type="ECO:0008006" key="4">
    <source>
        <dbReference type="Google" id="ProtNLM"/>
    </source>
</evidence>
<protein>
    <recommendedName>
        <fullName evidence="4">Type II toxin-antitoxin system PemK/MazF family toxin</fullName>
    </recommendedName>
</protein>
<dbReference type="Gene3D" id="2.30.30.110">
    <property type="match status" value="1"/>
</dbReference>
<dbReference type="Proteomes" id="UP001565927">
    <property type="component" value="Unassembled WGS sequence"/>
</dbReference>
<dbReference type="RefSeq" id="WP_370440886.1">
    <property type="nucleotide sequence ID" value="NZ_JBGFTU010000007.1"/>
</dbReference>
<dbReference type="InterPro" id="IPR011067">
    <property type="entry name" value="Plasmid_toxin/cell-grow_inhib"/>
</dbReference>
<name>A0ABV4H0M1_9ACTN</name>
<comment type="caution">
    <text evidence="2">The sequence shown here is derived from an EMBL/GenBank/DDBJ whole genome shotgun (WGS) entry which is preliminary data.</text>
</comment>
<evidence type="ECO:0000313" key="3">
    <source>
        <dbReference type="Proteomes" id="UP001565927"/>
    </source>
</evidence>
<keyword evidence="3" id="KW-1185">Reference proteome</keyword>
<evidence type="ECO:0000256" key="1">
    <source>
        <dbReference type="SAM" id="MobiDB-lite"/>
    </source>
</evidence>
<reference evidence="2 3" key="1">
    <citation type="submission" date="2024-07" db="EMBL/GenBank/DDBJ databases">
        <authorList>
            <person name="Thanompreechachai J."/>
            <person name="Duangmal K."/>
        </authorList>
    </citation>
    <scope>NUCLEOTIDE SEQUENCE [LARGE SCALE GENOMIC DNA]</scope>
    <source>
        <strain evidence="2 3">LSe6-4</strain>
    </source>
</reference>
<gene>
    <name evidence="2" type="ORF">AB2L27_07685</name>
</gene>
<dbReference type="EMBL" id="JBGFTU010000007">
    <property type="protein sequence ID" value="MEZ0164644.1"/>
    <property type="molecule type" value="Genomic_DNA"/>
</dbReference>
<sequence length="76" mass="8117">MPVGDHPVVVTGTTGPSVTHVPVGPEAGLTGYPQSCVDVTDVHSVAHHDLLTLRGRLSVDGLQHVERCRRRFLGLL</sequence>